<evidence type="ECO:0000256" key="1">
    <source>
        <dbReference type="SAM" id="MobiDB-lite"/>
    </source>
</evidence>
<accession>A0AAV7QC50</accession>
<dbReference type="AlphaFoldDB" id="A0AAV7QC50"/>
<protein>
    <submittedName>
        <fullName evidence="2">Uncharacterized protein</fullName>
    </submittedName>
</protein>
<reference evidence="2" key="1">
    <citation type="journal article" date="2022" name="bioRxiv">
        <title>Sequencing and chromosome-scale assembly of the giantPleurodeles waltlgenome.</title>
        <authorList>
            <person name="Brown T."/>
            <person name="Elewa A."/>
            <person name="Iarovenko S."/>
            <person name="Subramanian E."/>
            <person name="Araus A.J."/>
            <person name="Petzold A."/>
            <person name="Susuki M."/>
            <person name="Suzuki K.-i.T."/>
            <person name="Hayashi T."/>
            <person name="Toyoda A."/>
            <person name="Oliveira C."/>
            <person name="Osipova E."/>
            <person name="Leigh N.D."/>
            <person name="Simon A."/>
            <person name="Yun M.H."/>
        </authorList>
    </citation>
    <scope>NUCLEOTIDE SEQUENCE</scope>
    <source>
        <strain evidence="2">20211129_DDA</strain>
        <tissue evidence="2">Liver</tissue>
    </source>
</reference>
<name>A0AAV7QC50_PLEWA</name>
<feature type="region of interest" description="Disordered" evidence="1">
    <location>
        <begin position="87"/>
        <end position="141"/>
    </location>
</feature>
<organism evidence="2 3">
    <name type="scientific">Pleurodeles waltl</name>
    <name type="common">Iberian ribbed newt</name>
    <dbReference type="NCBI Taxonomy" id="8319"/>
    <lineage>
        <taxon>Eukaryota</taxon>
        <taxon>Metazoa</taxon>
        <taxon>Chordata</taxon>
        <taxon>Craniata</taxon>
        <taxon>Vertebrata</taxon>
        <taxon>Euteleostomi</taxon>
        <taxon>Amphibia</taxon>
        <taxon>Batrachia</taxon>
        <taxon>Caudata</taxon>
        <taxon>Salamandroidea</taxon>
        <taxon>Salamandridae</taxon>
        <taxon>Pleurodelinae</taxon>
        <taxon>Pleurodeles</taxon>
    </lineage>
</organism>
<proteinExistence type="predicted"/>
<dbReference type="Proteomes" id="UP001066276">
    <property type="component" value="Chromosome 6"/>
</dbReference>
<feature type="region of interest" description="Disordered" evidence="1">
    <location>
        <begin position="45"/>
        <end position="73"/>
    </location>
</feature>
<sequence>MQEVHLRARVQGDRPRAPIRLQLHPAISFSGVRFAAKSVWSFPHTSKRTPSGLNFQPRVRRRTSSTCGGRLSCTATRPRSELRNLKPTAPNVLSSKGKAFRCTPGKEPATPCRSPAVRFRCSGGPRIGATRPRKSATRPWA</sequence>
<dbReference type="EMBL" id="JANPWB010000010">
    <property type="protein sequence ID" value="KAJ1138102.1"/>
    <property type="molecule type" value="Genomic_DNA"/>
</dbReference>
<keyword evidence="3" id="KW-1185">Reference proteome</keyword>
<evidence type="ECO:0000313" key="2">
    <source>
        <dbReference type="EMBL" id="KAJ1138102.1"/>
    </source>
</evidence>
<feature type="compositionally biased region" description="Basic residues" evidence="1">
    <location>
        <begin position="131"/>
        <end position="141"/>
    </location>
</feature>
<comment type="caution">
    <text evidence="2">The sequence shown here is derived from an EMBL/GenBank/DDBJ whole genome shotgun (WGS) entry which is preliminary data.</text>
</comment>
<gene>
    <name evidence="2" type="ORF">NDU88_004493</name>
</gene>
<evidence type="ECO:0000313" key="3">
    <source>
        <dbReference type="Proteomes" id="UP001066276"/>
    </source>
</evidence>